<dbReference type="OrthoDB" id="9811314at2"/>
<organism evidence="12 13">
    <name type="scientific">Arcticibacter pallidicorallinus</name>
    <dbReference type="NCBI Taxonomy" id="1259464"/>
    <lineage>
        <taxon>Bacteria</taxon>
        <taxon>Pseudomonadati</taxon>
        <taxon>Bacteroidota</taxon>
        <taxon>Sphingobacteriia</taxon>
        <taxon>Sphingobacteriales</taxon>
        <taxon>Sphingobacteriaceae</taxon>
        <taxon>Arcticibacter</taxon>
    </lineage>
</organism>
<dbReference type="GO" id="GO:0006508">
    <property type="term" value="P:proteolysis"/>
    <property type="evidence" value="ECO:0007669"/>
    <property type="project" value="UniProtKB-KW"/>
</dbReference>
<dbReference type="SUPFAM" id="SSF63411">
    <property type="entry name" value="LuxS/MPP-like metallohydrolase"/>
    <property type="match status" value="4"/>
</dbReference>
<evidence type="ECO:0000256" key="8">
    <source>
        <dbReference type="RuleBase" id="RU004447"/>
    </source>
</evidence>
<protein>
    <submittedName>
        <fullName evidence="12">Zinc protease</fullName>
    </submittedName>
</protein>
<feature type="domain" description="Peptidase M16 C-terminal" evidence="11">
    <location>
        <begin position="221"/>
        <end position="402"/>
    </location>
</feature>
<dbReference type="Pfam" id="PF05193">
    <property type="entry name" value="Peptidase_M16_C"/>
    <property type="match status" value="2"/>
</dbReference>
<evidence type="ECO:0000313" key="12">
    <source>
        <dbReference type="EMBL" id="PRY49203.1"/>
    </source>
</evidence>
<comment type="caution">
    <text evidence="12">The sequence shown here is derived from an EMBL/GenBank/DDBJ whole genome shotgun (WGS) entry which is preliminary data.</text>
</comment>
<keyword evidence="5" id="KW-0378">Hydrolase</keyword>
<dbReference type="Pfam" id="PF00675">
    <property type="entry name" value="Peptidase_M16"/>
    <property type="match status" value="1"/>
</dbReference>
<keyword evidence="13" id="KW-1185">Reference proteome</keyword>
<dbReference type="InterPro" id="IPR050626">
    <property type="entry name" value="Peptidase_M16"/>
</dbReference>
<dbReference type="PANTHER" id="PTHR43690">
    <property type="entry name" value="NARDILYSIN"/>
    <property type="match status" value="1"/>
</dbReference>
<dbReference type="InterPro" id="IPR011249">
    <property type="entry name" value="Metalloenz_LuxS/M16"/>
</dbReference>
<dbReference type="RefSeq" id="WP_106295123.1">
    <property type="nucleotide sequence ID" value="NZ_PVTH01000012.1"/>
</dbReference>
<dbReference type="PANTHER" id="PTHR43690:SF34">
    <property type="entry name" value="ZINC PROTEASE PQQL-LIKE"/>
    <property type="match status" value="1"/>
</dbReference>
<gene>
    <name evidence="12" type="ORF">B0I27_11288</name>
</gene>
<name>A0A2T0TU75_9SPHI</name>
<dbReference type="Proteomes" id="UP000238034">
    <property type="component" value="Unassembled WGS sequence"/>
</dbReference>
<dbReference type="AlphaFoldDB" id="A0A2T0TU75"/>
<dbReference type="GO" id="GO:0046872">
    <property type="term" value="F:metal ion binding"/>
    <property type="evidence" value="ECO:0007669"/>
    <property type="project" value="UniProtKB-KW"/>
</dbReference>
<dbReference type="InterPro" id="IPR001431">
    <property type="entry name" value="Pept_M16_Zn_BS"/>
</dbReference>
<evidence type="ECO:0000256" key="1">
    <source>
        <dbReference type="ARBA" id="ARBA00001947"/>
    </source>
</evidence>
<proteinExistence type="inferred from homology"/>
<evidence type="ECO:0000256" key="5">
    <source>
        <dbReference type="ARBA" id="ARBA00022801"/>
    </source>
</evidence>
<keyword evidence="4" id="KW-0479">Metal-binding</keyword>
<reference evidence="12 13" key="1">
    <citation type="submission" date="2018-03" db="EMBL/GenBank/DDBJ databases">
        <title>Genomic Encyclopedia of Type Strains, Phase III (KMG-III): the genomes of soil and plant-associated and newly described type strains.</title>
        <authorList>
            <person name="Whitman W."/>
        </authorList>
    </citation>
    <scope>NUCLEOTIDE SEQUENCE [LARGE SCALE GENOMIC DNA]</scope>
    <source>
        <strain evidence="12 13">CGMCC 1.9313</strain>
    </source>
</reference>
<feature type="domain" description="Peptidase M16 C-terminal" evidence="11">
    <location>
        <begin position="700"/>
        <end position="875"/>
    </location>
</feature>
<evidence type="ECO:0000256" key="2">
    <source>
        <dbReference type="ARBA" id="ARBA00007261"/>
    </source>
</evidence>
<accession>A0A2T0TU75</accession>
<comment type="cofactor">
    <cofactor evidence="1">
        <name>Zn(2+)</name>
        <dbReference type="ChEBI" id="CHEBI:29105"/>
    </cofactor>
</comment>
<evidence type="ECO:0000259" key="10">
    <source>
        <dbReference type="Pfam" id="PF00675"/>
    </source>
</evidence>
<dbReference type="GO" id="GO:0004222">
    <property type="term" value="F:metalloendopeptidase activity"/>
    <property type="evidence" value="ECO:0007669"/>
    <property type="project" value="InterPro"/>
</dbReference>
<evidence type="ECO:0000256" key="3">
    <source>
        <dbReference type="ARBA" id="ARBA00022670"/>
    </source>
</evidence>
<feature type="chain" id="PRO_5015574376" evidence="9">
    <location>
        <begin position="23"/>
        <end position="950"/>
    </location>
</feature>
<evidence type="ECO:0000313" key="13">
    <source>
        <dbReference type="Proteomes" id="UP000238034"/>
    </source>
</evidence>
<evidence type="ECO:0000256" key="4">
    <source>
        <dbReference type="ARBA" id="ARBA00022723"/>
    </source>
</evidence>
<dbReference type="InterPro" id="IPR007863">
    <property type="entry name" value="Peptidase_M16_C"/>
</dbReference>
<dbReference type="InterPro" id="IPR011765">
    <property type="entry name" value="Pept_M16_N"/>
</dbReference>
<dbReference type="Gene3D" id="3.30.830.10">
    <property type="entry name" value="Metalloenzyme, LuxS/M16 peptidase-like"/>
    <property type="match status" value="4"/>
</dbReference>
<evidence type="ECO:0000256" key="7">
    <source>
        <dbReference type="ARBA" id="ARBA00023049"/>
    </source>
</evidence>
<evidence type="ECO:0000256" key="6">
    <source>
        <dbReference type="ARBA" id="ARBA00022833"/>
    </source>
</evidence>
<keyword evidence="6" id="KW-0862">Zinc</keyword>
<dbReference type="EMBL" id="PVTH01000012">
    <property type="protein sequence ID" value="PRY49203.1"/>
    <property type="molecule type" value="Genomic_DNA"/>
</dbReference>
<keyword evidence="9" id="KW-0732">Signal</keyword>
<comment type="similarity">
    <text evidence="2 8">Belongs to the peptidase M16 family.</text>
</comment>
<evidence type="ECO:0000259" key="11">
    <source>
        <dbReference type="Pfam" id="PF05193"/>
    </source>
</evidence>
<keyword evidence="7" id="KW-0482">Metalloprotease</keyword>
<keyword evidence="3 12" id="KW-0645">Protease</keyword>
<dbReference type="PROSITE" id="PS00143">
    <property type="entry name" value="INSULINASE"/>
    <property type="match status" value="1"/>
</dbReference>
<feature type="domain" description="Peptidase M16 N-terminal" evidence="10">
    <location>
        <begin position="65"/>
        <end position="183"/>
    </location>
</feature>
<evidence type="ECO:0000256" key="9">
    <source>
        <dbReference type="SAM" id="SignalP"/>
    </source>
</evidence>
<feature type="signal peptide" evidence="9">
    <location>
        <begin position="1"/>
        <end position="22"/>
    </location>
</feature>
<sequence length="950" mass="106774">MFIKHILYTSALGLFFVLPVAAQGTASPAEPSANQFRFDQPEDLPLDAAVKTGILKNGFRYFIRKNVKPEKRATFYLAMKAGSILETEKELGLAHFLEHMAFNGTKNYPKNDLISYLQKSGVRFGADLNAYTSFDETVYQLPLPTDNPDIVKNGMQILRDWSQDILLEGSEIDKERGVIVEEKRMGKGASERMQNKYLPVLFNHSRYADRLPIGKDEVLKNFSHETIREFYSKWYRPDLQALIAVGDFDVEAMEKLIIDKFSDLKMPKNAPERVYYSIPLKGESQFLKVTDKENTSTLIQVLMKHRAPEMKTTTDFREALKKVLFNNLVAARISELRKQADPPFLQGSASIGDFMAGLEVASVVAAVKPGELERGFKAVWSETERIKKFGFTQTELDRMVKAILMYQESSYKEREKTNSSAYVKEYLALFLKEQVSPGKEYEYNFYKNVLPGIRLDEVNVLTSKYFTDVNRDILIMAPESQKDSLPSAADVLSWIDSIRSTAMLAYDDAVSDKPLMSKVPVAGKVTSIKDLKFVGAKEVTLSNGIKVVLKPTDFKNDEIRFSSFSPGGNSLYGDEKYQSAVNAAPVIASSGLGQFNAKELPKVLSGKMVSISPYISERYEGVNGSASPADLETAMQLVNLFFTEPRADKDIFNGLIANYKSTLSNRGNSPANVFSDTVSAVVGNYHLRRTGPSMAKANQISLNDAMEIYKDRFADASDFTFFFVGSFQVDTIVPLLEKYLGSLPSINRKENWRDLGIRIPGGKLRKVVEKGSEDKATVQLIFSGDYKYNEKANIAMDALKEILNIRLTERLREDEGGVYTPNASVGYSKIPSKYTISVSFGCAPANVDKLIAATLDEIEKLQQNGAKKEDLEKLISESKRSRELGLKTNSFWLSYLNGRYQLNEDLNEFSKYEKLLESLKSGDIRKAARSYLTQQNYMEFILLPEATAQK</sequence>